<feature type="signal peptide" evidence="1">
    <location>
        <begin position="1"/>
        <end position="26"/>
    </location>
</feature>
<accession>A0A949WQU8</accession>
<dbReference type="RefSeq" id="WP_218320240.1">
    <property type="nucleotide sequence ID" value="NZ_JAEEGC010000039.1"/>
</dbReference>
<dbReference type="InterPro" id="IPR006626">
    <property type="entry name" value="PbH1"/>
</dbReference>
<dbReference type="Proteomes" id="UP000694308">
    <property type="component" value="Unassembled WGS sequence"/>
</dbReference>
<evidence type="ECO:0000256" key="1">
    <source>
        <dbReference type="SAM" id="SignalP"/>
    </source>
</evidence>
<gene>
    <name evidence="2" type="ORF">I6U48_09875</name>
</gene>
<dbReference type="EMBL" id="JAEEGC010000039">
    <property type="protein sequence ID" value="MBV7273215.1"/>
    <property type="molecule type" value="Genomic_DNA"/>
</dbReference>
<keyword evidence="1" id="KW-0732">Signal</keyword>
<sequence length="1531" mass="154488">MKRYFSGALSLALLSYLTFQGNVVQAADASVPLDTSEVTITNNVGKADSIYVTGVTGGDTVTIYNAATKGKVLAKRTVTGQNTAITIPVSQLGSSAGSVYITVTSKGMTESSRTEIDYDAEGKSDAPLADNITITNNSGKVDTIYVSGLAPKDKVKVYTAATGGKLLCSSTIGGNKTDTTMSISQLGTSDGSIYVSVMSDGMLESDRTKVDFSGELQSDAPLASNVTITNNSGKPDTIYLSGLAPSDKVKVYTAATGGKLLCSGTVGSSKTELTLNMSQLGSNGGNVYVTVTSPGLSESGRTKVAFSAEGQSGSISSSDITITNNSGKSDTIYVTGLTLGDKVNVYNAATGGRLLGSATAGANGSSTVSVGQLGVSAGTVYISVTSSGMLESSRLAVSYSAESQSSSIDSSCITVTNNAGKADTVYVSGLLEGETVKVYDAASGGNLLGSSTVASGATDATVTISQLGISAGAVYVSVTSTNKLESDRIKADYSAEQKTSAISTNNVAITNNPAGTPDTVYVSDLTAGDLVKVYNSASGGTLLASATVEDSAADTTISIAQLGTDAGSVYISVTSKGNSESDRVKVDYGAESKSDTLDASNIVVTNNVGTSDTVVVSGLSSSEVVNVYDAAKGGNLLGTATVATGSTQVTVTISQLGTNAGSVYVSLKDTNKRESDRTQVNYEAEGKTSTLNEDNIVVTNNSGKSDTVYVSGLTAADVVNAYDSATGGTLLGSATVGDSDTNATISIAQLGTSSGSVYVSITSKNKSESDRVKADYAAEAKSNTLNANNIVVTNNVGSNDTVQVSGVYSGQVINVYDAEKGGNLLGTATVPSGSTFATVSISQLGSSTGSVYVSLTDTNKLEGDRVQANYAAESTSDSLSAGNISITNRSGSADTVNITGASQNDVINVYDLAKGGTLLGTATVAAGDTKASISITQLGTDAGSVYVSRKSLNKAESDRVKVDYDAEPKSTAPSASNIVATNNAGINDTVEVKGLSVGDLVQIYDSANGGTLLGSATVESNDTEATVSIAQLGTNSGNIYVSITSTNKSESDRTQVAFSAETQSNEPSASKIDIVNNAREASTVKVAGLTNGDIVKVYDSATGGTLLGSGTVGTYDTSVTVFVTQLGENAGNVYVTVTSTGKLESNRAQVAFAAKTVSTAPSSASITVTNNASKSDTVEVTGLQPNDVIKVYDASTGGNLLGTVTVASDDMEGIVNISQLGASAGTVYVSVTSTGKIESGRTAVDYSAESQSDPLEVSDVTIANNAGTADTIDVTGLSEGDIVKVYSIATGGTAIGTATVSSGESEAIVTVSQLGTNAGTVYVSVTRSGKTESSRTVVNYSAESTAPIVGNISIVNNAVISDTITVKGLASNDLVKVYDASTGGNLIGSAIVAANGDEATVTVSQLTTGTGSVYVSVTNFGKGESKRTKADYIAEQTSAALYAGNVNIVNNSSGTPDVITVSNLSGSDVIKVYDASTGGNLIGTATVSSSGTQATITISQLSTAAGSVYISVTNLGKNESSRVKIDYTAEN</sequence>
<reference evidence="2" key="1">
    <citation type="submission" date="2020-12" db="EMBL/GenBank/DDBJ databases">
        <title>Clostridium thailandense sp. nov., a novel acetogenic bacterium isolated from peat land soil in Thailand.</title>
        <authorList>
            <person name="Chaikitkaew S."/>
            <person name="Birkeland N.K."/>
        </authorList>
    </citation>
    <scope>NUCLEOTIDE SEQUENCE</scope>
    <source>
        <strain evidence="2">PL3</strain>
    </source>
</reference>
<protein>
    <submittedName>
        <fullName evidence="2">Uncharacterized protein</fullName>
    </submittedName>
</protein>
<feature type="chain" id="PRO_5036934550" evidence="1">
    <location>
        <begin position="27"/>
        <end position="1531"/>
    </location>
</feature>
<keyword evidence="3" id="KW-1185">Reference proteome</keyword>
<comment type="caution">
    <text evidence="2">The sequence shown here is derived from an EMBL/GenBank/DDBJ whole genome shotgun (WGS) entry which is preliminary data.</text>
</comment>
<organism evidence="2 3">
    <name type="scientific">Clostridium thailandense</name>
    <dbReference type="NCBI Taxonomy" id="2794346"/>
    <lineage>
        <taxon>Bacteria</taxon>
        <taxon>Bacillati</taxon>
        <taxon>Bacillota</taxon>
        <taxon>Clostridia</taxon>
        <taxon>Eubacteriales</taxon>
        <taxon>Clostridiaceae</taxon>
        <taxon>Clostridium</taxon>
    </lineage>
</organism>
<evidence type="ECO:0000313" key="3">
    <source>
        <dbReference type="Proteomes" id="UP000694308"/>
    </source>
</evidence>
<proteinExistence type="predicted"/>
<dbReference type="SMART" id="SM00710">
    <property type="entry name" value="PbH1"/>
    <property type="match status" value="6"/>
</dbReference>
<name>A0A949WQU8_9CLOT</name>
<evidence type="ECO:0000313" key="2">
    <source>
        <dbReference type="EMBL" id="MBV7273215.1"/>
    </source>
</evidence>